<keyword evidence="7 13" id="KW-1133">Transmembrane helix</keyword>
<dbReference type="Pfam" id="PF10998">
    <property type="entry name" value="DUF2838"/>
    <property type="match status" value="1"/>
</dbReference>
<organism evidence="14 15">
    <name type="scientific">Chlamydomonas eustigma</name>
    <dbReference type="NCBI Taxonomy" id="1157962"/>
    <lineage>
        <taxon>Eukaryota</taxon>
        <taxon>Viridiplantae</taxon>
        <taxon>Chlorophyta</taxon>
        <taxon>core chlorophytes</taxon>
        <taxon>Chlorophyceae</taxon>
        <taxon>CS clade</taxon>
        <taxon>Chlamydomonadales</taxon>
        <taxon>Chlamydomonadaceae</taxon>
        <taxon>Chlamydomonas</taxon>
    </lineage>
</organism>
<dbReference type="GO" id="GO:0006656">
    <property type="term" value="P:phosphatidylcholine biosynthetic process"/>
    <property type="evidence" value="ECO:0007669"/>
    <property type="project" value="TreeGrafter"/>
</dbReference>
<evidence type="ECO:0000256" key="8">
    <source>
        <dbReference type="ARBA" id="ARBA00023098"/>
    </source>
</evidence>
<feature type="transmembrane region" description="Helical" evidence="13">
    <location>
        <begin position="159"/>
        <end position="176"/>
    </location>
</feature>
<keyword evidence="4" id="KW-0444">Lipid biosynthesis</keyword>
<keyword evidence="10" id="KW-0594">Phospholipid biosynthesis</keyword>
<gene>
    <name evidence="14" type="ORF">CEUSTIGMA_g8942.t1</name>
</gene>
<keyword evidence="5" id="KW-0808">Transferase</keyword>
<evidence type="ECO:0000256" key="11">
    <source>
        <dbReference type="ARBA" id="ARBA00023264"/>
    </source>
</evidence>
<keyword evidence="15" id="KW-1185">Reference proteome</keyword>
<evidence type="ECO:0000313" key="15">
    <source>
        <dbReference type="Proteomes" id="UP000232323"/>
    </source>
</evidence>
<evidence type="ECO:0000256" key="12">
    <source>
        <dbReference type="ARBA" id="ARBA00023315"/>
    </source>
</evidence>
<comment type="similarity">
    <text evidence="2">Belongs to the GPC1 family.</text>
</comment>
<protein>
    <recommendedName>
        <fullName evidence="3">Glycerophosphocholine acyltransferase 1</fullName>
    </recommendedName>
</protein>
<dbReference type="GO" id="GO:0016746">
    <property type="term" value="F:acyltransferase activity"/>
    <property type="evidence" value="ECO:0007669"/>
    <property type="project" value="UniProtKB-KW"/>
</dbReference>
<dbReference type="Proteomes" id="UP000232323">
    <property type="component" value="Unassembled WGS sequence"/>
</dbReference>
<keyword evidence="9 13" id="KW-0472">Membrane</keyword>
<dbReference type="OrthoDB" id="406287at2759"/>
<evidence type="ECO:0000256" key="13">
    <source>
        <dbReference type="SAM" id="Phobius"/>
    </source>
</evidence>
<evidence type="ECO:0000256" key="2">
    <source>
        <dbReference type="ARBA" id="ARBA00006675"/>
    </source>
</evidence>
<evidence type="ECO:0000256" key="10">
    <source>
        <dbReference type="ARBA" id="ARBA00023209"/>
    </source>
</evidence>
<sequence length="216" mass="24755">MNGDCPEEGLKAANGNDISEDLRVVSDNIVDLQDTFEAILEFSGQFSEYVDVGCEDDNEETTTPAWAGDGVSRHGPAFSKTYLEDGTNLKRWGSNLQTDDEEGDTFYDALSSQKDVQNFGQQTAKTKMSAIKQTLDLRLRRIFHDSVWGPRQLLLKDKLSFLLGCTLMWICAYWLGHSPDTFFYLYTMLCVVLLPLRFFSYKRKKQHYYLLDFCCK</sequence>
<accession>A0A250XEK4</accession>
<dbReference type="EMBL" id="BEGY01000066">
    <property type="protein sequence ID" value="GAX81514.1"/>
    <property type="molecule type" value="Genomic_DNA"/>
</dbReference>
<keyword evidence="6 13" id="KW-0812">Transmembrane</keyword>
<name>A0A250XEK4_9CHLO</name>
<evidence type="ECO:0000256" key="6">
    <source>
        <dbReference type="ARBA" id="ARBA00022692"/>
    </source>
</evidence>
<evidence type="ECO:0000256" key="5">
    <source>
        <dbReference type="ARBA" id="ARBA00022679"/>
    </source>
</evidence>
<dbReference type="AlphaFoldDB" id="A0A250XEK4"/>
<reference evidence="14 15" key="1">
    <citation type="submission" date="2017-08" db="EMBL/GenBank/DDBJ databases">
        <title>Acidophilic green algal genome provides insights into adaptation to an acidic environment.</title>
        <authorList>
            <person name="Hirooka S."/>
            <person name="Hirose Y."/>
            <person name="Kanesaki Y."/>
            <person name="Higuchi S."/>
            <person name="Fujiwara T."/>
            <person name="Onuma R."/>
            <person name="Era A."/>
            <person name="Ohbayashi R."/>
            <person name="Uzuka A."/>
            <person name="Nozaki H."/>
            <person name="Yoshikawa H."/>
            <person name="Miyagishima S.Y."/>
        </authorList>
    </citation>
    <scope>NUCLEOTIDE SEQUENCE [LARGE SCALE GENOMIC DNA]</scope>
    <source>
        <strain evidence="14 15">NIES-2499</strain>
    </source>
</reference>
<dbReference type="PANTHER" id="PTHR31201:SF1">
    <property type="entry name" value="GLYCEROPHOSPHOCHOLINE ACYLTRANSFERASE 1"/>
    <property type="match status" value="1"/>
</dbReference>
<keyword evidence="8" id="KW-0443">Lipid metabolism</keyword>
<keyword evidence="12" id="KW-0012">Acyltransferase</keyword>
<evidence type="ECO:0000256" key="7">
    <source>
        <dbReference type="ARBA" id="ARBA00022989"/>
    </source>
</evidence>
<evidence type="ECO:0000313" key="14">
    <source>
        <dbReference type="EMBL" id="GAX81514.1"/>
    </source>
</evidence>
<dbReference type="PANTHER" id="PTHR31201">
    <property type="entry name" value="OS01G0585100 PROTEIN"/>
    <property type="match status" value="1"/>
</dbReference>
<evidence type="ECO:0000256" key="9">
    <source>
        <dbReference type="ARBA" id="ARBA00023136"/>
    </source>
</evidence>
<evidence type="ECO:0000256" key="1">
    <source>
        <dbReference type="ARBA" id="ARBA00004141"/>
    </source>
</evidence>
<dbReference type="GO" id="GO:0016020">
    <property type="term" value="C:membrane"/>
    <property type="evidence" value="ECO:0007669"/>
    <property type="project" value="UniProtKB-SubCell"/>
</dbReference>
<keyword evidence="11" id="KW-1208">Phospholipid metabolism</keyword>
<feature type="transmembrane region" description="Helical" evidence="13">
    <location>
        <begin position="182"/>
        <end position="199"/>
    </location>
</feature>
<comment type="caution">
    <text evidence="14">The sequence shown here is derived from an EMBL/GenBank/DDBJ whole genome shotgun (WGS) entry which is preliminary data.</text>
</comment>
<dbReference type="InterPro" id="IPR021261">
    <property type="entry name" value="GPCAT"/>
</dbReference>
<comment type="subcellular location">
    <subcellularLocation>
        <location evidence="1">Membrane</location>
        <topology evidence="1">Multi-pass membrane protein</topology>
    </subcellularLocation>
</comment>
<proteinExistence type="inferred from homology"/>
<evidence type="ECO:0000256" key="3">
    <source>
        <dbReference type="ARBA" id="ARBA00019082"/>
    </source>
</evidence>
<evidence type="ECO:0000256" key="4">
    <source>
        <dbReference type="ARBA" id="ARBA00022516"/>
    </source>
</evidence>